<evidence type="ECO:0000313" key="7">
    <source>
        <dbReference type="Proteomes" id="UP000293142"/>
    </source>
</evidence>
<feature type="transmembrane region" description="Helical" evidence="4">
    <location>
        <begin position="307"/>
        <end position="326"/>
    </location>
</feature>
<name>A0A4Q9DKN6_9BACL</name>
<evidence type="ECO:0000313" key="6">
    <source>
        <dbReference type="EMBL" id="TBL72722.1"/>
    </source>
</evidence>
<dbReference type="RefSeq" id="WP_131016908.1">
    <property type="nucleotide sequence ID" value="NZ_SIRE01000023.1"/>
</dbReference>
<keyword evidence="2" id="KW-0238">DNA-binding</keyword>
<keyword evidence="4" id="KW-1133">Transmembrane helix</keyword>
<dbReference type="EMBL" id="SIRE01000023">
    <property type="protein sequence ID" value="TBL72722.1"/>
    <property type="molecule type" value="Genomic_DNA"/>
</dbReference>
<evidence type="ECO:0000256" key="4">
    <source>
        <dbReference type="SAM" id="Phobius"/>
    </source>
</evidence>
<dbReference type="InterPro" id="IPR041522">
    <property type="entry name" value="CdaR_GGDEF"/>
</dbReference>
<dbReference type="Proteomes" id="UP000293142">
    <property type="component" value="Unassembled WGS sequence"/>
</dbReference>
<feature type="domain" description="HTH araC/xylS-type" evidence="5">
    <location>
        <begin position="680"/>
        <end position="777"/>
    </location>
</feature>
<dbReference type="OrthoDB" id="1975037at2"/>
<dbReference type="AlphaFoldDB" id="A0A4Q9DKN6"/>
<dbReference type="InterPro" id="IPR009057">
    <property type="entry name" value="Homeodomain-like_sf"/>
</dbReference>
<dbReference type="InterPro" id="IPR018060">
    <property type="entry name" value="HTH_AraC"/>
</dbReference>
<dbReference type="PROSITE" id="PS01124">
    <property type="entry name" value="HTH_ARAC_FAMILY_2"/>
    <property type="match status" value="1"/>
</dbReference>
<reference evidence="6 7" key="1">
    <citation type="submission" date="2019-02" db="EMBL/GenBank/DDBJ databases">
        <title>Paenibacillus sp. nov., isolated from surface-sterilized tissue of Thalictrum simplex L.</title>
        <authorList>
            <person name="Tuo L."/>
        </authorList>
    </citation>
    <scope>NUCLEOTIDE SEQUENCE [LARGE SCALE GENOMIC DNA]</scope>
    <source>
        <strain evidence="6 7">N2SHLJ1</strain>
    </source>
</reference>
<dbReference type="Gene3D" id="6.10.340.10">
    <property type="match status" value="1"/>
</dbReference>
<keyword evidence="4" id="KW-0472">Membrane</keyword>
<dbReference type="SMART" id="SM00342">
    <property type="entry name" value="HTH_ARAC"/>
    <property type="match status" value="1"/>
</dbReference>
<protein>
    <submittedName>
        <fullName evidence="6">Helix-turn-helix domain-containing protein</fullName>
    </submittedName>
</protein>
<dbReference type="GO" id="GO:0003700">
    <property type="term" value="F:DNA-binding transcription factor activity"/>
    <property type="evidence" value="ECO:0007669"/>
    <property type="project" value="InterPro"/>
</dbReference>
<dbReference type="InterPro" id="IPR018062">
    <property type="entry name" value="HTH_AraC-typ_CS"/>
</dbReference>
<keyword evidence="7" id="KW-1185">Reference proteome</keyword>
<dbReference type="PANTHER" id="PTHR43280">
    <property type="entry name" value="ARAC-FAMILY TRANSCRIPTIONAL REGULATOR"/>
    <property type="match status" value="1"/>
</dbReference>
<feature type="transmembrane region" description="Helical" evidence="4">
    <location>
        <begin position="25"/>
        <end position="46"/>
    </location>
</feature>
<dbReference type="Pfam" id="PF17853">
    <property type="entry name" value="GGDEF_2"/>
    <property type="match status" value="1"/>
</dbReference>
<accession>A0A4Q9DKN6</accession>
<gene>
    <name evidence="6" type="ORF">EYB31_28665</name>
</gene>
<organism evidence="6 7">
    <name type="scientific">Paenibacillus thalictri</name>
    <dbReference type="NCBI Taxonomy" id="2527873"/>
    <lineage>
        <taxon>Bacteria</taxon>
        <taxon>Bacillati</taxon>
        <taxon>Bacillota</taxon>
        <taxon>Bacilli</taxon>
        <taxon>Bacillales</taxon>
        <taxon>Paenibacillaceae</taxon>
        <taxon>Paenibacillus</taxon>
    </lineage>
</organism>
<keyword evidence="3" id="KW-0804">Transcription</keyword>
<keyword evidence="1" id="KW-0805">Transcription regulation</keyword>
<proteinExistence type="predicted"/>
<dbReference type="Pfam" id="PF12833">
    <property type="entry name" value="HTH_18"/>
    <property type="match status" value="1"/>
</dbReference>
<evidence type="ECO:0000256" key="3">
    <source>
        <dbReference type="ARBA" id="ARBA00023163"/>
    </source>
</evidence>
<dbReference type="GO" id="GO:0043565">
    <property type="term" value="F:sequence-specific DNA binding"/>
    <property type="evidence" value="ECO:0007669"/>
    <property type="project" value="InterPro"/>
</dbReference>
<evidence type="ECO:0000259" key="5">
    <source>
        <dbReference type="PROSITE" id="PS01124"/>
    </source>
</evidence>
<dbReference type="Gene3D" id="1.10.10.60">
    <property type="entry name" value="Homeodomain-like"/>
    <property type="match status" value="2"/>
</dbReference>
<dbReference type="PROSITE" id="PS00041">
    <property type="entry name" value="HTH_ARAC_FAMILY_1"/>
    <property type="match status" value="1"/>
</dbReference>
<dbReference type="SUPFAM" id="SSF46689">
    <property type="entry name" value="Homeodomain-like"/>
    <property type="match status" value="1"/>
</dbReference>
<keyword evidence="4" id="KW-0812">Transmembrane</keyword>
<evidence type="ECO:0000256" key="1">
    <source>
        <dbReference type="ARBA" id="ARBA00023015"/>
    </source>
</evidence>
<comment type="caution">
    <text evidence="6">The sequence shown here is derived from an EMBL/GenBank/DDBJ whole genome shotgun (WGS) entry which is preliminary data.</text>
</comment>
<sequence>MDIRSILNAAWSKSKPKGNYYRKSLIFVLIITSLPTAVIAISTYFIGMQQMEKEVYHKNQYQLEQVFSRLEEQFSQLEMTIDKGTFNPSLDEKLRDANFVDEYMAMLEVYQVLGVLQSSSPMIARIDLYLKNQQLLVSNDRGLISLEEEPNSAAYDTLLNGPDMISWGNTEQYYTKEKALFPLVLIHKVPIISTRPFGALLVYLNKSMIAKQMTQLNPYENGISFISKANGEWIASSKDESAHKQALKEMIRDKMVKMESASDSFVVKWEGQEYSVAYATFSRTGWRYMIATPLSQLMAPISLTSKLMLGVSAMGLVIAAFLSWFASRRMYRPIHRLVQMFSDASGSKPAEEDRSDEIQYIENKWLNVTRESRLIQSLLDENRSSMKQAFLLQLIQGHLYFFSEAELRDQMNEHGWDTEDKTFALLLIQLSPFAETKRRFVEGDEQLVTFAAANIIEELAADNGNMKVINLHNLTVSLFVSFERDKDKEQIRSEIYAFSGEIIKMIAKLMGVHVSIGISKQVDQIRQLPKAFDEVKQCLHFRSIGEQGQILNVEDFIPEFKEILDYPFRQEKELIQAIQMGTEEQAIQQWTLFLQALKMNTDKAFLMKQYIAQLLGSVIREMMQLGVNPSSVNPGINLYDQLFGLLETDGINKWFIGKVIRPFIKTLTEKQGIEMKKIIRNVKEIIEQEYMNDISLEIISDRIGMLPKRLSAVFVQVTGQNFIDYVTEIRLEKSKELLRGTDWKVNDIAAKVGYQASYFNKVFKKTEGMTPGEYRESAGSGMH</sequence>
<dbReference type="PANTHER" id="PTHR43280:SF28">
    <property type="entry name" value="HTH-TYPE TRANSCRIPTIONAL ACTIVATOR RHAS"/>
    <property type="match status" value="1"/>
</dbReference>
<evidence type="ECO:0000256" key="2">
    <source>
        <dbReference type="ARBA" id="ARBA00023125"/>
    </source>
</evidence>
<dbReference type="Gene3D" id="3.30.450.20">
    <property type="entry name" value="PAS domain"/>
    <property type="match status" value="1"/>
</dbReference>